<feature type="region of interest" description="Disordered" evidence="1">
    <location>
        <begin position="183"/>
        <end position="295"/>
    </location>
</feature>
<keyword evidence="5" id="KW-1185">Reference proteome</keyword>
<dbReference type="InterPro" id="IPR014044">
    <property type="entry name" value="CAP_dom"/>
</dbReference>
<accession>A0A1Y2HM34</accession>
<sequence length="295" mass="32269">MKLFISLFFFTLMSALSGGLHANTGPKLKARSVASPIKFALDQLNTLRASKGLRPLCLNKALQDSAQAHSDWMARQRHPTHFNTFQRMERYGYPGNTLRAENIAVNMNGNAGSNCFGYAPRVRDALTSAAYATNCAWFSSTDGHFENMMNPDFNQVGIAYSIGDYRGRSSYYWTQNFGRSSQPCIDGNTSATPTPGPKPVPNSGHVPTPPKPAPAPIKASPKHEPGNKSMTTPSPKNESQKVDTKITLPKYETKPVASQKKPKKCKLKKKPTKSAAGYLHGDAPITVPKIVKKDD</sequence>
<dbReference type="Pfam" id="PF00188">
    <property type="entry name" value="CAP"/>
    <property type="match status" value="1"/>
</dbReference>
<evidence type="ECO:0000256" key="1">
    <source>
        <dbReference type="SAM" id="MobiDB-lite"/>
    </source>
</evidence>
<dbReference type="PANTHER" id="PTHR31157:SF1">
    <property type="entry name" value="SCP DOMAIN-CONTAINING PROTEIN"/>
    <property type="match status" value="1"/>
</dbReference>
<feature type="compositionally biased region" description="Polar residues" evidence="1">
    <location>
        <begin position="228"/>
        <end position="237"/>
    </location>
</feature>
<reference evidence="4 5" key="1">
    <citation type="submission" date="2016-07" db="EMBL/GenBank/DDBJ databases">
        <title>Pervasive Adenine N6-methylation of Active Genes in Fungi.</title>
        <authorList>
            <consortium name="DOE Joint Genome Institute"/>
            <person name="Mondo S.J."/>
            <person name="Dannebaum R.O."/>
            <person name="Kuo R.C."/>
            <person name="Labutti K."/>
            <person name="Haridas S."/>
            <person name="Kuo A."/>
            <person name="Salamov A."/>
            <person name="Ahrendt S.R."/>
            <person name="Lipzen A."/>
            <person name="Sullivan W."/>
            <person name="Andreopoulos W.B."/>
            <person name="Clum A."/>
            <person name="Lindquist E."/>
            <person name="Daum C."/>
            <person name="Ramamoorthy G.K."/>
            <person name="Gryganskyi A."/>
            <person name="Culley D."/>
            <person name="Magnuson J.K."/>
            <person name="James T.Y."/>
            <person name="O'Malley M.A."/>
            <person name="Stajich J.E."/>
            <person name="Spatafora J.W."/>
            <person name="Visel A."/>
            <person name="Grigoriev I.V."/>
        </authorList>
    </citation>
    <scope>NUCLEOTIDE SEQUENCE [LARGE SCALE GENOMIC DNA]</scope>
    <source>
        <strain evidence="4 5">PL171</strain>
    </source>
</reference>
<feature type="domain" description="SCP" evidence="3">
    <location>
        <begin position="41"/>
        <end position="177"/>
    </location>
</feature>
<feature type="compositionally biased region" description="Polar residues" evidence="1">
    <location>
        <begin position="183"/>
        <end position="193"/>
    </location>
</feature>
<feature type="compositionally biased region" description="Basic residues" evidence="1">
    <location>
        <begin position="260"/>
        <end position="272"/>
    </location>
</feature>
<proteinExistence type="predicted"/>
<feature type="signal peptide" evidence="2">
    <location>
        <begin position="1"/>
        <end position="22"/>
    </location>
</feature>
<dbReference type="AlphaFoldDB" id="A0A1Y2HM34"/>
<dbReference type="SUPFAM" id="SSF55797">
    <property type="entry name" value="PR-1-like"/>
    <property type="match status" value="1"/>
</dbReference>
<organism evidence="4 5">
    <name type="scientific">Catenaria anguillulae PL171</name>
    <dbReference type="NCBI Taxonomy" id="765915"/>
    <lineage>
        <taxon>Eukaryota</taxon>
        <taxon>Fungi</taxon>
        <taxon>Fungi incertae sedis</taxon>
        <taxon>Blastocladiomycota</taxon>
        <taxon>Blastocladiomycetes</taxon>
        <taxon>Blastocladiales</taxon>
        <taxon>Catenariaceae</taxon>
        <taxon>Catenaria</taxon>
    </lineage>
</organism>
<evidence type="ECO:0000313" key="4">
    <source>
        <dbReference type="EMBL" id="ORZ35658.1"/>
    </source>
</evidence>
<dbReference type="OrthoDB" id="5583366at2759"/>
<keyword evidence="2" id="KW-0732">Signal</keyword>
<evidence type="ECO:0000256" key="2">
    <source>
        <dbReference type="SAM" id="SignalP"/>
    </source>
</evidence>
<evidence type="ECO:0000259" key="3">
    <source>
        <dbReference type="Pfam" id="PF00188"/>
    </source>
</evidence>
<protein>
    <submittedName>
        <fullName evidence="4">CAP domain-containing protein</fullName>
    </submittedName>
</protein>
<dbReference type="Proteomes" id="UP000193411">
    <property type="component" value="Unassembled WGS sequence"/>
</dbReference>
<evidence type="ECO:0000313" key="5">
    <source>
        <dbReference type="Proteomes" id="UP000193411"/>
    </source>
</evidence>
<dbReference type="CDD" id="cd05379">
    <property type="entry name" value="CAP_bacterial"/>
    <property type="match status" value="1"/>
</dbReference>
<gene>
    <name evidence="4" type="ORF">BCR44DRAFT_50822</name>
</gene>
<dbReference type="InterPro" id="IPR035940">
    <property type="entry name" value="CAP_sf"/>
</dbReference>
<feature type="chain" id="PRO_5013028275" evidence="2">
    <location>
        <begin position="23"/>
        <end position="295"/>
    </location>
</feature>
<dbReference type="EMBL" id="MCFL01000021">
    <property type="protein sequence ID" value="ORZ35658.1"/>
    <property type="molecule type" value="Genomic_DNA"/>
</dbReference>
<comment type="caution">
    <text evidence="4">The sequence shown here is derived from an EMBL/GenBank/DDBJ whole genome shotgun (WGS) entry which is preliminary data.</text>
</comment>
<dbReference type="PANTHER" id="PTHR31157">
    <property type="entry name" value="SCP DOMAIN-CONTAINING PROTEIN"/>
    <property type="match status" value="1"/>
</dbReference>
<name>A0A1Y2HM34_9FUNG</name>
<dbReference type="Gene3D" id="3.40.33.10">
    <property type="entry name" value="CAP"/>
    <property type="match status" value="1"/>
</dbReference>